<dbReference type="PANTHER" id="PTHR21398:SF22">
    <property type="entry name" value="IP12060P-RELATED"/>
    <property type="match status" value="1"/>
</dbReference>
<dbReference type="GeneID" id="105267124"/>
<gene>
    <name evidence="3" type="primary">LOC105267124</name>
</gene>
<sequence length="194" mass="21323">MEEPESRVVGLIILMVCLDIASTSYENKNSEMAKVLHRPIRAVSFPEGSTMGLFFALAVPLPDPDKSISLSYFFEASYPLPNSTILEPWTESKRKKRGIDRARIYGTLANKFASLGYNGRGCLLRSICETSQFNLEDNGVLGDMINVILTPSTSQPEDLPQDVVEAETIGRCGTCSKYHSICPVGLFDLIGIPV</sequence>
<dbReference type="OrthoDB" id="6340174at2759"/>
<organism evidence="2 3">
    <name type="scientific">Fopius arisanus</name>
    <dbReference type="NCBI Taxonomy" id="64838"/>
    <lineage>
        <taxon>Eukaryota</taxon>
        <taxon>Metazoa</taxon>
        <taxon>Ecdysozoa</taxon>
        <taxon>Arthropoda</taxon>
        <taxon>Hexapoda</taxon>
        <taxon>Insecta</taxon>
        <taxon>Pterygota</taxon>
        <taxon>Neoptera</taxon>
        <taxon>Endopterygota</taxon>
        <taxon>Hymenoptera</taxon>
        <taxon>Apocrita</taxon>
        <taxon>Ichneumonoidea</taxon>
        <taxon>Braconidae</taxon>
        <taxon>Opiinae</taxon>
        <taxon>Fopius</taxon>
    </lineage>
</organism>
<proteinExistence type="predicted"/>
<keyword evidence="1" id="KW-0732">Signal</keyword>
<dbReference type="Proteomes" id="UP000694866">
    <property type="component" value="Unplaced"/>
</dbReference>
<evidence type="ECO:0000313" key="2">
    <source>
        <dbReference type="Proteomes" id="UP000694866"/>
    </source>
</evidence>
<feature type="chain" id="PRO_5040128359" evidence="1">
    <location>
        <begin position="24"/>
        <end position="194"/>
    </location>
</feature>
<dbReference type="RefSeq" id="XP_011304068.1">
    <property type="nucleotide sequence ID" value="XM_011305766.1"/>
</dbReference>
<dbReference type="PANTHER" id="PTHR21398">
    <property type="entry name" value="AGAP007094-PA"/>
    <property type="match status" value="1"/>
</dbReference>
<feature type="signal peptide" evidence="1">
    <location>
        <begin position="1"/>
        <end position="23"/>
    </location>
</feature>
<dbReference type="AlphaFoldDB" id="A0A9R1T7V8"/>
<accession>A0A9R1T7V8</accession>
<dbReference type="KEGG" id="fas:105267124"/>
<reference evidence="3" key="1">
    <citation type="submission" date="2025-08" db="UniProtKB">
        <authorList>
            <consortium name="RefSeq"/>
        </authorList>
    </citation>
    <scope>IDENTIFICATION</scope>
    <source>
        <strain evidence="3">USDA-PBARC FA_bdor</strain>
        <tissue evidence="3">Whole organism</tissue>
    </source>
</reference>
<dbReference type="InterPro" id="IPR006631">
    <property type="entry name" value="DM4_12"/>
</dbReference>
<keyword evidence="2" id="KW-1185">Reference proteome</keyword>
<protein>
    <submittedName>
        <fullName evidence="3">Uncharacterized protein</fullName>
    </submittedName>
</protein>
<dbReference type="SMART" id="SM00718">
    <property type="entry name" value="DM4_12"/>
    <property type="match status" value="1"/>
</dbReference>
<name>A0A9R1T7V8_9HYME</name>
<dbReference type="Pfam" id="PF07841">
    <property type="entry name" value="DM4_12"/>
    <property type="match status" value="1"/>
</dbReference>
<evidence type="ECO:0000313" key="3">
    <source>
        <dbReference type="RefSeq" id="XP_011304068.1"/>
    </source>
</evidence>
<evidence type="ECO:0000256" key="1">
    <source>
        <dbReference type="SAM" id="SignalP"/>
    </source>
</evidence>